<dbReference type="OrthoDB" id="5418055at2759"/>
<keyword evidence="7" id="KW-0460">Magnesium</keyword>
<keyword evidence="6 10" id="KW-0378">Hydrolase</keyword>
<accession>A0A0J0XHX3</accession>
<evidence type="ECO:0000256" key="1">
    <source>
        <dbReference type="ARBA" id="ARBA00001946"/>
    </source>
</evidence>
<comment type="cofactor">
    <cofactor evidence="1 10">
        <name>Mg(2+)</name>
        <dbReference type="ChEBI" id="CHEBI:18420"/>
    </cofactor>
</comment>
<evidence type="ECO:0000259" key="12">
    <source>
        <dbReference type="SMART" id="SM00477"/>
    </source>
</evidence>
<evidence type="ECO:0000256" key="3">
    <source>
        <dbReference type="ARBA" id="ARBA00022722"/>
    </source>
</evidence>
<dbReference type="AlphaFoldDB" id="A0A0J0XHX3"/>
<keyword evidence="5 10" id="KW-0255">Endonuclease</keyword>
<keyword evidence="4 9" id="KW-0479">Metal-binding</keyword>
<dbReference type="InterPro" id="IPR018524">
    <property type="entry name" value="DNA/RNA_endonuclease_AS"/>
</dbReference>
<dbReference type="GO" id="GO:0046872">
    <property type="term" value="F:metal ion binding"/>
    <property type="evidence" value="ECO:0007669"/>
    <property type="project" value="UniProtKB-KW"/>
</dbReference>
<dbReference type="EMBL" id="KQ087230">
    <property type="protein sequence ID" value="KLT40701.1"/>
    <property type="molecule type" value="Genomic_DNA"/>
</dbReference>
<dbReference type="Pfam" id="PF01223">
    <property type="entry name" value="Endonuclease_NS"/>
    <property type="match status" value="1"/>
</dbReference>
<dbReference type="STRING" id="879819.A0A0J0XHX3"/>
<evidence type="ECO:0000313" key="15">
    <source>
        <dbReference type="Proteomes" id="UP000053611"/>
    </source>
</evidence>
<dbReference type="InterPro" id="IPR044929">
    <property type="entry name" value="DNA/RNA_non-sp_Endonuclease_sf"/>
</dbReference>
<dbReference type="SMART" id="SM00892">
    <property type="entry name" value="Endonuclease_NS"/>
    <property type="match status" value="1"/>
</dbReference>
<evidence type="ECO:0000259" key="13">
    <source>
        <dbReference type="SMART" id="SM00892"/>
    </source>
</evidence>
<evidence type="ECO:0000313" key="14">
    <source>
        <dbReference type="EMBL" id="KLT40701.1"/>
    </source>
</evidence>
<evidence type="ECO:0000256" key="2">
    <source>
        <dbReference type="ARBA" id="ARBA00010052"/>
    </source>
</evidence>
<dbReference type="GO" id="GO:0006309">
    <property type="term" value="P:apoptotic DNA fragmentation"/>
    <property type="evidence" value="ECO:0007669"/>
    <property type="project" value="TreeGrafter"/>
</dbReference>
<dbReference type="RefSeq" id="XP_018277192.1">
    <property type="nucleotide sequence ID" value="XM_018423777.1"/>
</dbReference>
<dbReference type="InterPro" id="IPR020821">
    <property type="entry name" value="ENPP1-3/EXOG-like_nuc-like"/>
</dbReference>
<dbReference type="Gene3D" id="3.40.570.10">
    <property type="entry name" value="Extracellular Endonuclease, subunit A"/>
    <property type="match status" value="1"/>
</dbReference>
<organism evidence="14 15">
    <name type="scientific">Cutaneotrichosporon oleaginosum</name>
    <dbReference type="NCBI Taxonomy" id="879819"/>
    <lineage>
        <taxon>Eukaryota</taxon>
        <taxon>Fungi</taxon>
        <taxon>Dikarya</taxon>
        <taxon>Basidiomycota</taxon>
        <taxon>Agaricomycotina</taxon>
        <taxon>Tremellomycetes</taxon>
        <taxon>Trichosporonales</taxon>
        <taxon>Trichosporonaceae</taxon>
        <taxon>Cutaneotrichosporon</taxon>
    </lineage>
</organism>
<dbReference type="InterPro" id="IPR044925">
    <property type="entry name" value="His-Me_finger_sf"/>
</dbReference>
<reference evidence="14 15" key="1">
    <citation type="submission" date="2015-03" db="EMBL/GenBank/DDBJ databases">
        <title>Genomics and transcriptomics of the oil-accumulating basidiomycete yeast T. oleaginosus allow insights into substrate utilization and the diverse evolutionary trajectories of mating systems in fungi.</title>
        <authorList>
            <consortium name="DOE Joint Genome Institute"/>
            <person name="Kourist R."/>
            <person name="Kracht O."/>
            <person name="Bracharz F."/>
            <person name="Lipzen A."/>
            <person name="Nolan M."/>
            <person name="Ohm R."/>
            <person name="Grigoriev I."/>
            <person name="Sun S."/>
            <person name="Heitman J."/>
            <person name="Bruck T."/>
            <person name="Nowrousian M."/>
        </authorList>
    </citation>
    <scope>NUCLEOTIDE SEQUENCE [LARGE SCALE GENOMIC DNA]</scope>
    <source>
        <strain evidence="14 15">IBC0246</strain>
    </source>
</reference>
<keyword evidence="3 10" id="KW-0540">Nuclease</keyword>
<evidence type="ECO:0000256" key="10">
    <source>
        <dbReference type="RuleBase" id="RU366055"/>
    </source>
</evidence>
<dbReference type="InterPro" id="IPR040255">
    <property type="entry name" value="Non-specific_endonuclease"/>
</dbReference>
<proteinExistence type="inferred from homology"/>
<evidence type="ECO:0000256" key="6">
    <source>
        <dbReference type="ARBA" id="ARBA00022801"/>
    </source>
</evidence>
<sequence>MPTLGPSLLFAAGLTLGIAGGYWGGRDKKVVPPYPAGTPLPPPPEGGRELQRLPLPTSAGPVVVAGGYPGPTFDVIRRQAYITAYDRRMRHPAWTAEHLTAESLRRTPSASGVKPVPLDQARAADTVPEKVDRSKSTFQEDSSVPELFRAKLADYFRSGYDRGHMVPAADAKISQQAMDETFYLTNIAPQVGDGFNRHYWAYVEDFCRRLTTNFEDVYVFTIPLYLPTRGADGKWRVTYEVIGEQPSVSVPTHFAKVILASRPDFAFPQQPNPSKHEVTSPSTIKELAMGAFILPNKEIPDQADLRTFIAPVEAVERAAGLQLFNDDLKQKSRQLCAVTQCSVIVRRFDDTRKEFAKKK</sequence>
<comment type="similarity">
    <text evidence="2 10">Belongs to the DNA/RNA non-specific endonuclease family.</text>
</comment>
<dbReference type="InterPro" id="IPR001604">
    <property type="entry name" value="Endo_G_ENPP1-like_dom"/>
</dbReference>
<evidence type="ECO:0000256" key="4">
    <source>
        <dbReference type="ARBA" id="ARBA00022723"/>
    </source>
</evidence>
<feature type="region of interest" description="Disordered" evidence="11">
    <location>
        <begin position="33"/>
        <end position="53"/>
    </location>
</feature>
<dbReference type="FunFam" id="3.40.570.10:FF:000008">
    <property type="entry name" value="Probable NUC1-dna/rna non-specific nuclease, mitochondrial"/>
    <property type="match status" value="1"/>
</dbReference>
<dbReference type="Proteomes" id="UP000053611">
    <property type="component" value="Unassembled WGS sequence"/>
</dbReference>
<feature type="active site" description="Proton acceptor" evidence="8">
    <location>
        <position position="164"/>
    </location>
</feature>
<feature type="domain" description="DNA/RNA non-specific endonuclease/pyrophosphatase/phosphodiesterase" evidence="13">
    <location>
        <begin position="77"/>
        <end position="327"/>
    </location>
</feature>
<dbReference type="GeneID" id="28984380"/>
<evidence type="ECO:0000256" key="9">
    <source>
        <dbReference type="PIRSR" id="PIRSR640255-2"/>
    </source>
</evidence>
<dbReference type="GO" id="GO:0000014">
    <property type="term" value="F:single-stranded DNA endodeoxyribonuclease activity"/>
    <property type="evidence" value="ECO:0007669"/>
    <property type="project" value="TreeGrafter"/>
</dbReference>
<dbReference type="PROSITE" id="PS01070">
    <property type="entry name" value="NUCLEASE_NON_SPEC"/>
    <property type="match status" value="1"/>
</dbReference>
<evidence type="ECO:0000256" key="11">
    <source>
        <dbReference type="SAM" id="MobiDB-lite"/>
    </source>
</evidence>
<feature type="binding site" evidence="9">
    <location>
        <position position="196"/>
    </location>
    <ligand>
        <name>Mg(2+)</name>
        <dbReference type="ChEBI" id="CHEBI:18420"/>
        <note>catalytic</note>
    </ligand>
</feature>
<evidence type="ECO:0000256" key="7">
    <source>
        <dbReference type="ARBA" id="ARBA00022842"/>
    </source>
</evidence>
<evidence type="ECO:0000256" key="5">
    <source>
        <dbReference type="ARBA" id="ARBA00022759"/>
    </source>
</evidence>
<keyword evidence="15" id="KW-1185">Reference proteome</keyword>
<dbReference type="SMART" id="SM00477">
    <property type="entry name" value="NUC"/>
    <property type="match status" value="1"/>
</dbReference>
<dbReference type="GO" id="GO:0005743">
    <property type="term" value="C:mitochondrial inner membrane"/>
    <property type="evidence" value="ECO:0007669"/>
    <property type="project" value="TreeGrafter"/>
</dbReference>
<dbReference type="EC" id="3.1.30.-" evidence="10"/>
<feature type="non-terminal residue" evidence="14">
    <location>
        <position position="1"/>
    </location>
</feature>
<protein>
    <recommendedName>
        <fullName evidence="10">Endonuclease</fullName>
        <ecNumber evidence="10">3.1.30.-</ecNumber>
    </recommendedName>
</protein>
<dbReference type="SUPFAM" id="SSF54060">
    <property type="entry name" value="His-Me finger endonucleases"/>
    <property type="match status" value="1"/>
</dbReference>
<dbReference type="CDD" id="cd00091">
    <property type="entry name" value="NUC"/>
    <property type="match status" value="1"/>
</dbReference>
<dbReference type="GO" id="GO:0005634">
    <property type="term" value="C:nucleus"/>
    <property type="evidence" value="ECO:0007669"/>
    <property type="project" value="TreeGrafter"/>
</dbReference>
<evidence type="ECO:0000256" key="8">
    <source>
        <dbReference type="PIRSR" id="PIRSR640255-1"/>
    </source>
</evidence>
<name>A0A0J0XHX3_9TREE</name>
<dbReference type="PANTHER" id="PTHR13966">
    <property type="entry name" value="ENDONUCLEASE RELATED"/>
    <property type="match status" value="1"/>
</dbReference>
<feature type="compositionally biased region" description="Pro residues" evidence="11">
    <location>
        <begin position="33"/>
        <end position="45"/>
    </location>
</feature>
<dbReference type="GO" id="GO:0003676">
    <property type="term" value="F:nucleic acid binding"/>
    <property type="evidence" value="ECO:0007669"/>
    <property type="project" value="InterPro"/>
</dbReference>
<dbReference type="GO" id="GO:0004521">
    <property type="term" value="F:RNA endonuclease activity"/>
    <property type="evidence" value="ECO:0007669"/>
    <property type="project" value="TreeGrafter"/>
</dbReference>
<feature type="domain" description="ENPP1-3/EXOG-like endonuclease/phosphodiesterase" evidence="12">
    <location>
        <begin position="78"/>
        <end position="330"/>
    </location>
</feature>
<gene>
    <name evidence="14" type="ORF">CC85DRAFT_287215</name>
</gene>
<dbReference type="PANTHER" id="PTHR13966:SF5">
    <property type="entry name" value="ENDONUCLEASE G, MITOCHONDRIAL"/>
    <property type="match status" value="1"/>
</dbReference>